<evidence type="ECO:0000256" key="9">
    <source>
        <dbReference type="ARBA" id="ARBA00023306"/>
    </source>
</evidence>
<dbReference type="GO" id="GO:0051301">
    <property type="term" value="P:cell division"/>
    <property type="evidence" value="ECO:0007669"/>
    <property type="project" value="UniProtKB-KW"/>
</dbReference>
<feature type="compositionally biased region" description="Acidic residues" evidence="14">
    <location>
        <begin position="445"/>
        <end position="454"/>
    </location>
</feature>
<dbReference type="SUPFAM" id="SSF54534">
    <property type="entry name" value="FKBP-like"/>
    <property type="match status" value="1"/>
</dbReference>
<dbReference type="Proteomes" id="UP000569732">
    <property type="component" value="Unassembled WGS sequence"/>
</dbReference>
<dbReference type="Pfam" id="PF05697">
    <property type="entry name" value="Trigger_N"/>
    <property type="match status" value="1"/>
</dbReference>
<evidence type="ECO:0000256" key="4">
    <source>
        <dbReference type="ARBA" id="ARBA00016902"/>
    </source>
</evidence>
<dbReference type="SUPFAM" id="SSF109998">
    <property type="entry name" value="Triger factor/SurA peptide-binding domain-like"/>
    <property type="match status" value="1"/>
</dbReference>
<dbReference type="InterPro" id="IPR027304">
    <property type="entry name" value="Trigger_fact/SurA_dom_sf"/>
</dbReference>
<keyword evidence="5 11" id="KW-0132">Cell division</keyword>
<evidence type="ECO:0000256" key="10">
    <source>
        <dbReference type="ARBA" id="ARBA00029986"/>
    </source>
</evidence>
<evidence type="ECO:0000256" key="11">
    <source>
        <dbReference type="HAMAP-Rule" id="MF_00303"/>
    </source>
</evidence>
<comment type="catalytic activity">
    <reaction evidence="1 11 12">
        <text>[protein]-peptidylproline (omega=180) = [protein]-peptidylproline (omega=0)</text>
        <dbReference type="Rhea" id="RHEA:16237"/>
        <dbReference type="Rhea" id="RHEA-COMP:10747"/>
        <dbReference type="Rhea" id="RHEA-COMP:10748"/>
        <dbReference type="ChEBI" id="CHEBI:83833"/>
        <dbReference type="ChEBI" id="CHEBI:83834"/>
        <dbReference type="EC" id="5.2.1.8"/>
    </reaction>
</comment>
<dbReference type="Gene3D" id="1.10.3120.10">
    <property type="entry name" value="Trigger factor, C-terminal domain"/>
    <property type="match status" value="1"/>
</dbReference>
<keyword evidence="17" id="KW-1185">Reference proteome</keyword>
<dbReference type="AlphaFoldDB" id="A0A853I4Q2"/>
<feature type="region of interest" description="Disordered" evidence="14">
    <location>
        <begin position="429"/>
        <end position="454"/>
    </location>
</feature>
<dbReference type="GO" id="GO:0051083">
    <property type="term" value="P:'de novo' cotranslational protein folding"/>
    <property type="evidence" value="ECO:0007669"/>
    <property type="project" value="TreeGrafter"/>
</dbReference>
<dbReference type="EMBL" id="JACCKB010000014">
    <property type="protein sequence ID" value="NYZ66542.1"/>
    <property type="molecule type" value="Genomic_DNA"/>
</dbReference>
<dbReference type="InterPro" id="IPR005215">
    <property type="entry name" value="Trig_fac"/>
</dbReference>
<dbReference type="GO" id="GO:0044183">
    <property type="term" value="F:protein folding chaperone"/>
    <property type="evidence" value="ECO:0007669"/>
    <property type="project" value="TreeGrafter"/>
</dbReference>
<dbReference type="InterPro" id="IPR036611">
    <property type="entry name" value="Trigger_fac_ribosome-bd_sf"/>
</dbReference>
<organism evidence="16 17">
    <name type="scientific">Spartinivicinus marinus</name>
    <dbReference type="NCBI Taxonomy" id="2994442"/>
    <lineage>
        <taxon>Bacteria</taxon>
        <taxon>Pseudomonadati</taxon>
        <taxon>Pseudomonadota</taxon>
        <taxon>Gammaproteobacteria</taxon>
        <taxon>Oceanospirillales</taxon>
        <taxon>Zooshikellaceae</taxon>
        <taxon>Spartinivicinus</taxon>
    </lineage>
</organism>
<keyword evidence="8 11" id="KW-0413">Isomerase</keyword>
<feature type="compositionally biased region" description="Basic and acidic residues" evidence="14">
    <location>
        <begin position="429"/>
        <end position="444"/>
    </location>
</feature>
<evidence type="ECO:0000256" key="8">
    <source>
        <dbReference type="ARBA" id="ARBA00023235"/>
    </source>
</evidence>
<comment type="domain">
    <text evidence="11">Consists of 3 domains; the N-terminus binds the ribosome, the middle domain has PPIase activity, while the C-terminus has intrinsic chaperone activity on its own.</text>
</comment>
<dbReference type="InterPro" id="IPR046357">
    <property type="entry name" value="PPIase_dom_sf"/>
</dbReference>
<dbReference type="PANTHER" id="PTHR30560:SF3">
    <property type="entry name" value="TRIGGER FACTOR-LIKE PROTEIN TIG, CHLOROPLASTIC"/>
    <property type="match status" value="1"/>
</dbReference>
<dbReference type="GO" id="GO:0043022">
    <property type="term" value="F:ribosome binding"/>
    <property type="evidence" value="ECO:0007669"/>
    <property type="project" value="TreeGrafter"/>
</dbReference>
<keyword evidence="11" id="KW-0963">Cytoplasm</keyword>
<dbReference type="InterPro" id="IPR008881">
    <property type="entry name" value="Trigger_fac_ribosome-bd_bac"/>
</dbReference>
<dbReference type="Pfam" id="PF05698">
    <property type="entry name" value="Trigger_C"/>
    <property type="match status" value="1"/>
</dbReference>
<dbReference type="Gene3D" id="3.30.70.1050">
    <property type="entry name" value="Trigger factor ribosome-binding domain"/>
    <property type="match status" value="1"/>
</dbReference>
<dbReference type="FunFam" id="3.10.50.40:FF:000001">
    <property type="entry name" value="Trigger factor"/>
    <property type="match status" value="1"/>
</dbReference>
<evidence type="ECO:0000256" key="12">
    <source>
        <dbReference type="PROSITE-ProRule" id="PRU00277"/>
    </source>
</evidence>
<comment type="function">
    <text evidence="11">Involved in protein export. Acts as a chaperone by maintaining the newly synthesized protein in an open conformation. Functions as a peptidyl-prolyl cis-trans isomerase.</text>
</comment>
<dbReference type="GO" id="GO:0003755">
    <property type="term" value="F:peptidyl-prolyl cis-trans isomerase activity"/>
    <property type="evidence" value="ECO:0007669"/>
    <property type="project" value="UniProtKB-UniRule"/>
</dbReference>
<dbReference type="Gene3D" id="3.10.50.40">
    <property type="match status" value="1"/>
</dbReference>
<dbReference type="Pfam" id="PF00254">
    <property type="entry name" value="FKBP_C"/>
    <property type="match status" value="1"/>
</dbReference>
<evidence type="ECO:0000256" key="2">
    <source>
        <dbReference type="ARBA" id="ARBA00005464"/>
    </source>
</evidence>
<gene>
    <name evidence="11 16" type="primary">tig</name>
    <name evidence="16" type="ORF">H0A36_11035</name>
</gene>
<comment type="caution">
    <text evidence="16">The sequence shown here is derived from an EMBL/GenBank/DDBJ whole genome shotgun (WGS) entry which is preliminary data.</text>
</comment>
<sequence length="454" mass="50530">MQVSLETTSGLERRMTIVVPAEQVESKVMERLKETAKRVRIDGFRPGKVPLSVVKRRYGKATRHEVVGDVMQASFVEAIQQQSLNPAGMPSVEPTKMEPGEDFEFVATFEVYPAIELASLADIKVEKPVAEVTEADLDKMLENLREQNKVWKEVDREAANGDQVTIDFVGKIDGEVFEGGSAENHELELGSGRMIPGFEEQAEGIKAGEEKTIQVTFPEDYQAEELAGKSADFDITAKKVAEATLPELNDELFAKFGVTEGGLEKFREEVQKNMERELRHAIKTKVKNQAMDALLEANQVDVPKALVDGEIDRLREQAVQQFGGNQQIDPKNLPAELFKEQAEKRVKLGLLVGELVKASNIEVDEDKVRETIEDVASAYQEPAQVVDWYYNNEQQLNEVRSLVLEDQVVDTILKEAEVTEVSCGYEEAIKPAQAKEDTAEKESEANTEDGAAEA</sequence>
<evidence type="ECO:0000259" key="15">
    <source>
        <dbReference type="PROSITE" id="PS50059"/>
    </source>
</evidence>
<comment type="similarity">
    <text evidence="2 11 13">Belongs to the FKBP-type PPIase family. Tig subfamily.</text>
</comment>
<dbReference type="PROSITE" id="PS50059">
    <property type="entry name" value="FKBP_PPIASE"/>
    <property type="match status" value="1"/>
</dbReference>
<evidence type="ECO:0000256" key="5">
    <source>
        <dbReference type="ARBA" id="ARBA00022618"/>
    </source>
</evidence>
<dbReference type="NCBIfam" id="TIGR00115">
    <property type="entry name" value="tig"/>
    <property type="match status" value="1"/>
</dbReference>
<dbReference type="EC" id="5.2.1.8" evidence="3 11"/>
<dbReference type="GO" id="GO:0015031">
    <property type="term" value="P:protein transport"/>
    <property type="evidence" value="ECO:0007669"/>
    <property type="project" value="UniProtKB-UniRule"/>
</dbReference>
<keyword evidence="7 11" id="KW-0143">Chaperone</keyword>
<dbReference type="InterPro" id="IPR008880">
    <property type="entry name" value="Trigger_fac_C"/>
</dbReference>
<dbReference type="PANTHER" id="PTHR30560">
    <property type="entry name" value="TRIGGER FACTOR CHAPERONE AND PEPTIDYL-PROLYL CIS/TRANS ISOMERASE"/>
    <property type="match status" value="1"/>
</dbReference>
<keyword evidence="6 11" id="KW-0697">Rotamase</keyword>
<reference evidence="16 17" key="1">
    <citation type="submission" date="2020-07" db="EMBL/GenBank/DDBJ databases">
        <title>Endozoicomonas sp. nov., isolated from sediment.</title>
        <authorList>
            <person name="Gu T."/>
        </authorList>
    </citation>
    <scope>NUCLEOTIDE SEQUENCE [LARGE SCALE GENOMIC DNA]</scope>
    <source>
        <strain evidence="16 17">SM1973</strain>
    </source>
</reference>
<accession>A0A853I4Q2</accession>
<dbReference type="RefSeq" id="WP_180568564.1">
    <property type="nucleotide sequence ID" value="NZ_JACCKB010000014.1"/>
</dbReference>
<evidence type="ECO:0000256" key="13">
    <source>
        <dbReference type="RuleBase" id="RU003914"/>
    </source>
</evidence>
<evidence type="ECO:0000256" key="14">
    <source>
        <dbReference type="SAM" id="MobiDB-lite"/>
    </source>
</evidence>
<dbReference type="GO" id="GO:0043335">
    <property type="term" value="P:protein unfolding"/>
    <property type="evidence" value="ECO:0007669"/>
    <property type="project" value="TreeGrafter"/>
</dbReference>
<evidence type="ECO:0000256" key="7">
    <source>
        <dbReference type="ARBA" id="ARBA00023186"/>
    </source>
</evidence>
<evidence type="ECO:0000256" key="3">
    <source>
        <dbReference type="ARBA" id="ARBA00013194"/>
    </source>
</evidence>
<dbReference type="SUPFAM" id="SSF102735">
    <property type="entry name" value="Trigger factor ribosome-binding domain"/>
    <property type="match status" value="1"/>
</dbReference>
<evidence type="ECO:0000313" key="17">
    <source>
        <dbReference type="Proteomes" id="UP000569732"/>
    </source>
</evidence>
<keyword evidence="9 11" id="KW-0131">Cell cycle</keyword>
<dbReference type="InterPro" id="IPR037041">
    <property type="entry name" value="Trigger_fac_C_sf"/>
</dbReference>
<comment type="subcellular location">
    <subcellularLocation>
        <location evidence="11">Cytoplasm</location>
    </subcellularLocation>
    <text evidence="11">About half TF is bound to the ribosome near the polypeptide exit tunnel while the other half is free in the cytoplasm.</text>
</comment>
<protein>
    <recommendedName>
        <fullName evidence="4 11">Trigger factor</fullName>
        <shortName evidence="11">TF</shortName>
        <ecNumber evidence="3 11">5.2.1.8</ecNumber>
    </recommendedName>
    <alternativeName>
        <fullName evidence="10 11">PPIase</fullName>
    </alternativeName>
</protein>
<proteinExistence type="inferred from homology"/>
<evidence type="ECO:0000313" key="16">
    <source>
        <dbReference type="EMBL" id="NYZ66542.1"/>
    </source>
</evidence>
<evidence type="ECO:0000256" key="1">
    <source>
        <dbReference type="ARBA" id="ARBA00000971"/>
    </source>
</evidence>
<dbReference type="InterPro" id="IPR001179">
    <property type="entry name" value="PPIase_FKBP_dom"/>
</dbReference>
<name>A0A853I4Q2_9GAMM</name>
<dbReference type="GO" id="GO:0005737">
    <property type="term" value="C:cytoplasm"/>
    <property type="evidence" value="ECO:0007669"/>
    <property type="project" value="UniProtKB-SubCell"/>
</dbReference>
<dbReference type="HAMAP" id="MF_00303">
    <property type="entry name" value="Trigger_factor_Tig"/>
    <property type="match status" value="1"/>
</dbReference>
<feature type="domain" description="PPIase FKBP-type" evidence="15">
    <location>
        <begin position="161"/>
        <end position="249"/>
    </location>
</feature>
<dbReference type="PIRSF" id="PIRSF003095">
    <property type="entry name" value="Trigger_factor"/>
    <property type="match status" value="1"/>
</dbReference>
<evidence type="ECO:0000256" key="6">
    <source>
        <dbReference type="ARBA" id="ARBA00023110"/>
    </source>
</evidence>